<dbReference type="AlphaFoldDB" id="A0AAV7UPE2"/>
<accession>A0AAV7UPE2</accession>
<proteinExistence type="predicted"/>
<feature type="region of interest" description="Disordered" evidence="1">
    <location>
        <begin position="213"/>
        <end position="249"/>
    </location>
</feature>
<keyword evidence="3" id="KW-1185">Reference proteome</keyword>
<dbReference type="Proteomes" id="UP001066276">
    <property type="component" value="Chromosome 3_1"/>
</dbReference>
<evidence type="ECO:0000256" key="1">
    <source>
        <dbReference type="SAM" id="MobiDB-lite"/>
    </source>
</evidence>
<evidence type="ECO:0000313" key="3">
    <source>
        <dbReference type="Proteomes" id="UP001066276"/>
    </source>
</evidence>
<dbReference type="EMBL" id="JANPWB010000005">
    <property type="protein sequence ID" value="KAJ1190531.1"/>
    <property type="molecule type" value="Genomic_DNA"/>
</dbReference>
<feature type="region of interest" description="Disordered" evidence="1">
    <location>
        <begin position="49"/>
        <end position="75"/>
    </location>
</feature>
<organism evidence="2 3">
    <name type="scientific">Pleurodeles waltl</name>
    <name type="common">Iberian ribbed newt</name>
    <dbReference type="NCBI Taxonomy" id="8319"/>
    <lineage>
        <taxon>Eukaryota</taxon>
        <taxon>Metazoa</taxon>
        <taxon>Chordata</taxon>
        <taxon>Craniata</taxon>
        <taxon>Vertebrata</taxon>
        <taxon>Euteleostomi</taxon>
        <taxon>Amphibia</taxon>
        <taxon>Batrachia</taxon>
        <taxon>Caudata</taxon>
        <taxon>Salamandroidea</taxon>
        <taxon>Salamandridae</taxon>
        <taxon>Pleurodelinae</taxon>
        <taxon>Pleurodeles</taxon>
    </lineage>
</organism>
<name>A0AAV7UPE2_PLEWA</name>
<comment type="caution">
    <text evidence="2">The sequence shown here is derived from an EMBL/GenBank/DDBJ whole genome shotgun (WGS) entry which is preliminary data.</text>
</comment>
<feature type="compositionally biased region" description="Basic and acidic residues" evidence="1">
    <location>
        <begin position="138"/>
        <end position="154"/>
    </location>
</feature>
<protein>
    <submittedName>
        <fullName evidence="2">Uncharacterized protein</fullName>
    </submittedName>
</protein>
<evidence type="ECO:0000313" key="2">
    <source>
        <dbReference type="EMBL" id="KAJ1190531.1"/>
    </source>
</evidence>
<feature type="region of interest" description="Disordered" evidence="1">
    <location>
        <begin position="87"/>
        <end position="162"/>
    </location>
</feature>
<sequence length="249" mass="27131">MFVQSSEYSSEAREVAIQCQGMNQDIITHVEYAWKALLNHVLEHFGGTRDAEVQPNGSPEGSGGVEPKPHGGWLLGDATHRKLMLKTDASRRRKSHLPGYSRLEIQEPVARPADGSRGLKLERAPARGRSRLTGALKVPEEAPTCREQQREPRSDAPQQGKRCVLLSRPGAEGKDQWLLGMRQGWAAEVLRGALGAQIVQHLKAVDCATANVGQGPRGHPSTPKIKKTPGQAQVGHTRTEWETGETAPA</sequence>
<gene>
    <name evidence="2" type="ORF">NDU88_007269</name>
</gene>
<reference evidence="2" key="1">
    <citation type="journal article" date="2022" name="bioRxiv">
        <title>Sequencing and chromosome-scale assembly of the giantPleurodeles waltlgenome.</title>
        <authorList>
            <person name="Brown T."/>
            <person name="Elewa A."/>
            <person name="Iarovenko S."/>
            <person name="Subramanian E."/>
            <person name="Araus A.J."/>
            <person name="Petzold A."/>
            <person name="Susuki M."/>
            <person name="Suzuki K.-i.T."/>
            <person name="Hayashi T."/>
            <person name="Toyoda A."/>
            <person name="Oliveira C."/>
            <person name="Osipova E."/>
            <person name="Leigh N.D."/>
            <person name="Simon A."/>
            <person name="Yun M.H."/>
        </authorList>
    </citation>
    <scope>NUCLEOTIDE SEQUENCE</scope>
    <source>
        <strain evidence="2">20211129_DDA</strain>
        <tissue evidence="2">Liver</tissue>
    </source>
</reference>